<comment type="subunit">
    <text evidence="4">Homodimer.</text>
</comment>
<feature type="active site" description="Nucleophile" evidence="4">
    <location>
        <position position="156"/>
    </location>
</feature>
<feature type="binding site" evidence="4">
    <location>
        <begin position="136"/>
        <end position="137"/>
    </location>
    <ligand>
        <name>dUMP</name>
        <dbReference type="ChEBI" id="CHEBI:246422"/>
        <note>ligand shared between dimeric partners</note>
    </ligand>
</feature>
<feature type="binding site" description="in other chain" evidence="4">
    <location>
        <position position="21"/>
    </location>
    <ligand>
        <name>dUMP</name>
        <dbReference type="ChEBI" id="CHEBI:246422"/>
        <note>ligand shared between dimeric partners</note>
    </ligand>
</feature>
<evidence type="ECO:0000256" key="4">
    <source>
        <dbReference type="HAMAP-Rule" id="MF_00008"/>
    </source>
</evidence>
<evidence type="ECO:0000256" key="2">
    <source>
        <dbReference type="ARBA" id="ARBA00022603"/>
    </source>
</evidence>
<evidence type="ECO:0000256" key="3">
    <source>
        <dbReference type="ARBA" id="ARBA00022679"/>
    </source>
</evidence>
<feature type="domain" description="Thymidylate synthase/dCMP hydroxymethylase" evidence="5">
    <location>
        <begin position="2"/>
        <end position="282"/>
    </location>
</feature>
<evidence type="ECO:0000313" key="7">
    <source>
        <dbReference type="Proteomes" id="UP000178820"/>
    </source>
</evidence>
<feature type="binding site" description="in other chain" evidence="4">
    <location>
        <begin position="176"/>
        <end position="179"/>
    </location>
    <ligand>
        <name>dUMP</name>
        <dbReference type="ChEBI" id="CHEBI:246422"/>
        <note>ligand shared between dimeric partners</note>
    </ligand>
</feature>
<dbReference type="PANTHER" id="PTHR11548">
    <property type="entry name" value="THYMIDYLATE SYNTHASE 1"/>
    <property type="match status" value="1"/>
</dbReference>
<dbReference type="Gene3D" id="3.30.572.10">
    <property type="entry name" value="Thymidylate synthase/dCMP hydroxymethylase domain"/>
    <property type="match status" value="1"/>
</dbReference>
<dbReference type="NCBIfam" id="NF002497">
    <property type="entry name" value="PRK01827.1-3"/>
    <property type="match status" value="1"/>
</dbReference>
<dbReference type="GO" id="GO:0006231">
    <property type="term" value="P:dTMP biosynthetic process"/>
    <property type="evidence" value="ECO:0007669"/>
    <property type="project" value="UniProtKB-UniRule"/>
</dbReference>
<dbReference type="InterPro" id="IPR045097">
    <property type="entry name" value="Thymidate_synth/dCMP_Mease"/>
</dbReference>
<name>A0A1G2I355_9BACT</name>
<keyword evidence="3 4" id="KW-0808">Transferase</keyword>
<proteinExistence type="inferred from homology"/>
<dbReference type="InterPro" id="IPR036926">
    <property type="entry name" value="Thymidate_synth/dCMP_Mease_sf"/>
</dbReference>
<dbReference type="EC" id="2.1.1.45" evidence="1 4"/>
<dbReference type="SUPFAM" id="SSF55831">
    <property type="entry name" value="Thymidylate synthase/dCMP hydroxymethylase"/>
    <property type="match status" value="1"/>
</dbReference>
<dbReference type="GO" id="GO:0005829">
    <property type="term" value="C:cytosol"/>
    <property type="evidence" value="ECO:0007669"/>
    <property type="project" value="TreeGrafter"/>
</dbReference>
<dbReference type="CDD" id="cd00351">
    <property type="entry name" value="TS_Pyrimidine_HMase"/>
    <property type="match status" value="1"/>
</dbReference>
<keyword evidence="4" id="KW-0545">Nucleotide biosynthesis</keyword>
<keyword evidence="2 4" id="KW-0489">Methyltransferase</keyword>
<dbReference type="AlphaFoldDB" id="A0A1G2I355"/>
<dbReference type="NCBIfam" id="TIGR03284">
    <property type="entry name" value="thym_sym"/>
    <property type="match status" value="1"/>
</dbReference>
<comment type="caution">
    <text evidence="4">Lacks conserved residue(s) required for the propagation of feature annotation.</text>
</comment>
<comment type="catalytic activity">
    <reaction evidence="4">
        <text>dUMP + (6R)-5,10-methylene-5,6,7,8-tetrahydrofolate = 7,8-dihydrofolate + dTMP</text>
        <dbReference type="Rhea" id="RHEA:12104"/>
        <dbReference type="ChEBI" id="CHEBI:15636"/>
        <dbReference type="ChEBI" id="CHEBI:57451"/>
        <dbReference type="ChEBI" id="CHEBI:63528"/>
        <dbReference type="ChEBI" id="CHEBI:246422"/>
        <dbReference type="EC" id="2.1.1.45"/>
    </reaction>
</comment>
<feature type="binding site" evidence="4">
    <location>
        <position position="281"/>
    </location>
    <ligand>
        <name>(6R)-5,10-methylene-5,6,7,8-tetrahydrofolate</name>
        <dbReference type="ChEBI" id="CHEBI:15636"/>
    </ligand>
</feature>
<keyword evidence="4" id="KW-0963">Cytoplasm</keyword>
<organism evidence="6 7">
    <name type="scientific">Candidatus Staskawiczbacteria bacterium RIFCSPHIGHO2_02_FULL_42_22</name>
    <dbReference type="NCBI Taxonomy" id="1802207"/>
    <lineage>
        <taxon>Bacteria</taxon>
        <taxon>Candidatus Staskawicziibacteriota</taxon>
    </lineage>
</organism>
<evidence type="ECO:0000256" key="1">
    <source>
        <dbReference type="ARBA" id="ARBA00011947"/>
    </source>
</evidence>
<protein>
    <recommendedName>
        <fullName evidence="1 4">Thymidylate synthase</fullName>
        <shortName evidence="4">TS</shortName>
        <shortName evidence="4">TSase</shortName>
        <ecNumber evidence="1 4">2.1.1.45</ecNumber>
    </recommendedName>
</protein>
<feature type="binding site" description="in other chain" evidence="4">
    <location>
        <position position="187"/>
    </location>
    <ligand>
        <name>dUMP</name>
        <dbReference type="ChEBI" id="CHEBI:246422"/>
        <note>ligand shared between dimeric partners</note>
    </ligand>
</feature>
<dbReference type="Proteomes" id="UP000178820">
    <property type="component" value="Unassembled WGS sequence"/>
</dbReference>
<gene>
    <name evidence="4" type="primary">thyA</name>
    <name evidence="6" type="ORF">A3D44_02395</name>
</gene>
<dbReference type="Pfam" id="PF00303">
    <property type="entry name" value="Thymidylat_synt"/>
    <property type="match status" value="1"/>
</dbReference>
<dbReference type="GO" id="GO:0004799">
    <property type="term" value="F:thymidylate synthase activity"/>
    <property type="evidence" value="ECO:0007669"/>
    <property type="project" value="UniProtKB-UniRule"/>
</dbReference>
<sequence length="282" mass="32338">MKTYLDVLKKIMDEGVDRPDRTGVGSRAVFGAPMRFNLADGFPAMTTKKLAFEAVKAELIWFLSGSSDNKKLNEMGCHIWDGNANADYWKPKAKFDGDLGRVYGVQWRSWKSPYNDTPIDQIANVIKKLKENPHDRRMIVSAWNPAELDMMALPPCHLLFQFFCVNNKLSLMMYQRSCDTFLGVPFNIASYSLLLSMVAQVTGLEAHECIIILADAHIYLNHFEQVKEQLARDPYPLPKLWLNPEIKDINDFKMEDIKLVKMEDIKLVDYKYHPSIKAPMAV</sequence>
<dbReference type="STRING" id="1802207.A3D44_02395"/>
<dbReference type="UniPathway" id="UPA00575"/>
<dbReference type="EMBL" id="MHOT01000014">
    <property type="protein sequence ID" value="OGZ69185.1"/>
    <property type="molecule type" value="Genomic_DNA"/>
</dbReference>
<evidence type="ECO:0000259" key="5">
    <source>
        <dbReference type="Pfam" id="PF00303"/>
    </source>
</evidence>
<dbReference type="InterPro" id="IPR000398">
    <property type="entry name" value="Thymidylate_synthase"/>
</dbReference>
<dbReference type="HAMAP" id="MF_00008">
    <property type="entry name" value="Thymidy_synth_bact"/>
    <property type="match status" value="1"/>
</dbReference>
<comment type="caution">
    <text evidence="6">The sequence shown here is derived from an EMBL/GenBank/DDBJ whole genome shotgun (WGS) entry which is preliminary data.</text>
</comment>
<evidence type="ECO:0000313" key="6">
    <source>
        <dbReference type="EMBL" id="OGZ69185.1"/>
    </source>
</evidence>
<dbReference type="PRINTS" id="PR00108">
    <property type="entry name" value="THYMDSNTHASE"/>
</dbReference>
<accession>A0A1G2I355</accession>
<comment type="similarity">
    <text evidence="4">Belongs to the thymidylate synthase family. Bacterial-type ThyA subfamily.</text>
</comment>
<comment type="function">
    <text evidence="4">Catalyzes the reductive methylation of 2'-deoxyuridine-5'-monophosphate (dUMP) to 2'-deoxythymidine-5'-monophosphate (dTMP) while utilizing 5,10-methylenetetrahydrofolate (mTHF) as the methyl donor and reductant in the reaction, yielding dihydrofolate (DHF) as a by-product. This enzymatic reaction provides an intracellular de novo source of dTMP, an essential precursor for DNA biosynthesis.</text>
</comment>
<dbReference type="GO" id="GO:0032259">
    <property type="term" value="P:methylation"/>
    <property type="evidence" value="ECO:0007669"/>
    <property type="project" value="UniProtKB-KW"/>
</dbReference>
<feature type="binding site" description="in other chain" evidence="4">
    <location>
        <begin position="217"/>
        <end position="219"/>
    </location>
    <ligand>
        <name>dUMP</name>
        <dbReference type="ChEBI" id="CHEBI:246422"/>
        <note>ligand shared between dimeric partners</note>
    </ligand>
</feature>
<dbReference type="PANTHER" id="PTHR11548:SF1">
    <property type="entry name" value="THYMIDYLATE SYNTHASE 1"/>
    <property type="match status" value="1"/>
</dbReference>
<dbReference type="InterPro" id="IPR023451">
    <property type="entry name" value="Thymidate_synth/dCMP_Mease_dom"/>
</dbReference>
<feature type="binding site" evidence="4">
    <location>
        <position position="179"/>
    </location>
    <ligand>
        <name>(6R)-5,10-methylene-5,6,7,8-tetrahydrofolate</name>
        <dbReference type="ChEBI" id="CHEBI:15636"/>
    </ligand>
</feature>
<dbReference type="GO" id="GO:0006235">
    <property type="term" value="P:dTTP biosynthetic process"/>
    <property type="evidence" value="ECO:0007669"/>
    <property type="project" value="UniProtKB-UniRule"/>
</dbReference>
<reference evidence="6 7" key="1">
    <citation type="journal article" date="2016" name="Nat. Commun.">
        <title>Thousands of microbial genomes shed light on interconnected biogeochemical processes in an aquifer system.</title>
        <authorList>
            <person name="Anantharaman K."/>
            <person name="Brown C.T."/>
            <person name="Hug L.A."/>
            <person name="Sharon I."/>
            <person name="Castelle C.J."/>
            <person name="Probst A.J."/>
            <person name="Thomas B.C."/>
            <person name="Singh A."/>
            <person name="Wilkins M.J."/>
            <person name="Karaoz U."/>
            <person name="Brodie E.L."/>
            <person name="Williams K.H."/>
            <person name="Hubbard S.S."/>
            <person name="Banfield J.F."/>
        </authorList>
    </citation>
    <scope>NUCLEOTIDE SEQUENCE [LARGE SCALE GENOMIC DNA]</scope>
</reference>
<comment type="subcellular location">
    <subcellularLocation>
        <location evidence="4">Cytoplasm</location>
    </subcellularLocation>
</comment>
<comment type="pathway">
    <text evidence="4">Pyrimidine metabolism; dTTP biosynthesis.</text>
</comment>